<dbReference type="Proteomes" id="UP001374535">
    <property type="component" value="Chromosome 2"/>
</dbReference>
<dbReference type="EMBL" id="CP144699">
    <property type="protein sequence ID" value="WVZ20575.1"/>
    <property type="molecule type" value="Genomic_DNA"/>
</dbReference>
<keyword evidence="2" id="KW-1185">Reference proteome</keyword>
<proteinExistence type="predicted"/>
<evidence type="ECO:0000313" key="1">
    <source>
        <dbReference type="EMBL" id="WVZ20575.1"/>
    </source>
</evidence>
<feature type="non-terminal residue" evidence="1">
    <location>
        <position position="1"/>
    </location>
</feature>
<evidence type="ECO:0000313" key="2">
    <source>
        <dbReference type="Proteomes" id="UP001374535"/>
    </source>
</evidence>
<gene>
    <name evidence="1" type="ORF">V8G54_007897</name>
</gene>
<dbReference type="AlphaFoldDB" id="A0AAQ3P465"/>
<sequence length="110" mass="12187">APTSLPTLSYDTHSSLFPIALTLFLPLSLSLPPPITISLPNTNLNTNKLISVLQHICRSHDRLAEICHVERVVEEVATTLGLKEGGWRWARRPKDTIGGVQEVVDLVQRL</sequence>
<accession>A0AAQ3P465</accession>
<organism evidence="1 2">
    <name type="scientific">Vigna mungo</name>
    <name type="common">Black gram</name>
    <name type="synonym">Phaseolus mungo</name>
    <dbReference type="NCBI Taxonomy" id="3915"/>
    <lineage>
        <taxon>Eukaryota</taxon>
        <taxon>Viridiplantae</taxon>
        <taxon>Streptophyta</taxon>
        <taxon>Embryophyta</taxon>
        <taxon>Tracheophyta</taxon>
        <taxon>Spermatophyta</taxon>
        <taxon>Magnoliopsida</taxon>
        <taxon>eudicotyledons</taxon>
        <taxon>Gunneridae</taxon>
        <taxon>Pentapetalae</taxon>
        <taxon>rosids</taxon>
        <taxon>fabids</taxon>
        <taxon>Fabales</taxon>
        <taxon>Fabaceae</taxon>
        <taxon>Papilionoideae</taxon>
        <taxon>50 kb inversion clade</taxon>
        <taxon>NPAAA clade</taxon>
        <taxon>indigoferoid/millettioid clade</taxon>
        <taxon>Phaseoleae</taxon>
        <taxon>Vigna</taxon>
    </lineage>
</organism>
<protein>
    <submittedName>
        <fullName evidence="1">Uncharacterized protein</fullName>
    </submittedName>
</protein>
<name>A0AAQ3P465_VIGMU</name>
<reference evidence="1 2" key="1">
    <citation type="journal article" date="2023" name="Life. Sci Alliance">
        <title>Evolutionary insights into 3D genome organization and epigenetic landscape of Vigna mungo.</title>
        <authorList>
            <person name="Junaid A."/>
            <person name="Singh B."/>
            <person name="Bhatia S."/>
        </authorList>
    </citation>
    <scope>NUCLEOTIDE SEQUENCE [LARGE SCALE GENOMIC DNA]</scope>
    <source>
        <strain evidence="1">Urdbean</strain>
    </source>
</reference>